<evidence type="ECO:0000313" key="3">
    <source>
        <dbReference type="EMBL" id="EOH99140.1"/>
    </source>
</evidence>
<reference evidence="3 5" key="1">
    <citation type="submission" date="2013-02" db="EMBL/GenBank/DDBJ databases">
        <title>The Genome Sequence of Enterococcus moraviensis BAA-383.</title>
        <authorList>
            <consortium name="The Broad Institute Genome Sequencing Platform"/>
            <consortium name="The Broad Institute Genome Sequencing Center for Infectious Disease"/>
            <person name="Earl A.M."/>
            <person name="Gilmore M.S."/>
            <person name="Lebreton F."/>
            <person name="Walker B."/>
            <person name="Young S.K."/>
            <person name="Zeng Q."/>
            <person name="Gargeya S."/>
            <person name="Fitzgerald M."/>
            <person name="Haas B."/>
            <person name="Abouelleil A."/>
            <person name="Alvarado L."/>
            <person name="Arachchi H.M."/>
            <person name="Berlin A.M."/>
            <person name="Chapman S.B."/>
            <person name="Dewar J."/>
            <person name="Goldberg J."/>
            <person name="Griggs A."/>
            <person name="Gujja S."/>
            <person name="Hansen M."/>
            <person name="Howarth C."/>
            <person name="Imamovic A."/>
            <person name="Larimer J."/>
            <person name="McCowan C."/>
            <person name="Murphy C."/>
            <person name="Neiman D."/>
            <person name="Pearson M."/>
            <person name="Priest M."/>
            <person name="Roberts A."/>
            <person name="Saif S."/>
            <person name="Shea T."/>
            <person name="Sisk P."/>
            <person name="Sykes S."/>
            <person name="Wortman J."/>
            <person name="Nusbaum C."/>
            <person name="Birren B."/>
        </authorList>
    </citation>
    <scope>NUCLEOTIDE SEQUENCE [LARGE SCALE GENOMIC DNA]</scope>
    <source>
        <strain evidence="3 5">ATCC BAA-383</strain>
    </source>
</reference>
<dbReference type="Proteomes" id="UP000014157">
    <property type="component" value="Unassembled WGS sequence"/>
</dbReference>
<dbReference type="Pfam" id="PF01757">
    <property type="entry name" value="Acyl_transf_3"/>
    <property type="match status" value="1"/>
</dbReference>
<dbReference type="GO" id="GO:0016747">
    <property type="term" value="F:acyltransferase activity, transferring groups other than amino-acyl groups"/>
    <property type="evidence" value="ECO:0007669"/>
    <property type="project" value="InterPro"/>
</dbReference>
<keyword evidence="1" id="KW-1133">Transmembrane helix</keyword>
<organism evidence="3 5">
    <name type="scientific">Enterococcus moraviensis ATCC BAA-383</name>
    <dbReference type="NCBI Taxonomy" id="1158609"/>
    <lineage>
        <taxon>Bacteria</taxon>
        <taxon>Bacillati</taxon>
        <taxon>Bacillota</taxon>
        <taxon>Bacilli</taxon>
        <taxon>Lactobacillales</taxon>
        <taxon>Enterococcaceae</taxon>
        <taxon>Enterococcus</taxon>
    </lineage>
</organism>
<proteinExistence type="predicted"/>
<dbReference type="eggNOG" id="COG3274">
    <property type="taxonomic scope" value="Bacteria"/>
</dbReference>
<feature type="transmembrane region" description="Helical" evidence="1">
    <location>
        <begin position="58"/>
        <end position="79"/>
    </location>
</feature>
<dbReference type="EMBL" id="AJAS01000015">
    <property type="protein sequence ID" value="EOH99140.1"/>
    <property type="molecule type" value="Genomic_DNA"/>
</dbReference>
<name>R2SV74_9ENTE</name>
<feature type="transmembrane region" description="Helical" evidence="1">
    <location>
        <begin position="371"/>
        <end position="392"/>
    </location>
</feature>
<feature type="transmembrane region" description="Helical" evidence="1">
    <location>
        <begin position="252"/>
        <end position="273"/>
    </location>
</feature>
<feature type="transmembrane region" description="Helical" evidence="1">
    <location>
        <begin position="12"/>
        <end position="30"/>
    </location>
</feature>
<dbReference type="STRING" id="155617.RV09_GL002607"/>
<comment type="caution">
    <text evidence="3">The sequence shown here is derived from an EMBL/GenBank/DDBJ whole genome shotgun (WGS) entry which is preliminary data.</text>
</comment>
<sequence>MEGNVKKTRESNFELLRIVAMVGIIAYHLVLHHMDYNRFALVNPEDGSNFYHLETIQIIYTFGQIGNTLFILITGYFLISKKNINVVKPGIKLLNRSYFLAIILLGLSFVFDRFDMPVSSNSNIHMALNGWWFIGYYIFIIVFAKYVLNDFLAGLTKRNYLNFLLVVTLLLSFTEFFNILTNLKVQNFAIGILVYSIGGFIRLYDPLKDVKATTLIICLLAFFFIQVIQYKVNLNISMRDFYKDPSMQFARSPFTNVLRSPSILFTLCSVSIFELVSRLKLGNNRLINAISATTFTVYLLHESSFFRGIQFKGIPLPNRLGILKDVSTKVLSDNPGKGSVVPIDNAESWINLKDYLNISQVFEDRGVKLGLFYMLILIVVIFALGILCEIFIKFINKVIKSLFYNDFIGMKRRLE</sequence>
<dbReference type="EMBL" id="ASWB01000002">
    <property type="protein sequence ID" value="EOT72177.1"/>
    <property type="molecule type" value="Genomic_DNA"/>
</dbReference>
<evidence type="ECO:0000313" key="5">
    <source>
        <dbReference type="Proteomes" id="UP000013781"/>
    </source>
</evidence>
<dbReference type="InterPro" id="IPR002656">
    <property type="entry name" value="Acyl_transf_3_dom"/>
</dbReference>
<evidence type="ECO:0000259" key="2">
    <source>
        <dbReference type="Pfam" id="PF01757"/>
    </source>
</evidence>
<feature type="transmembrane region" description="Helical" evidence="1">
    <location>
        <begin position="131"/>
        <end position="148"/>
    </location>
</feature>
<feature type="transmembrane region" description="Helical" evidence="1">
    <location>
        <begin position="91"/>
        <end position="111"/>
    </location>
</feature>
<evidence type="ECO:0000313" key="4">
    <source>
        <dbReference type="EMBL" id="EOT72177.1"/>
    </source>
</evidence>
<evidence type="ECO:0000313" key="6">
    <source>
        <dbReference type="Proteomes" id="UP000014157"/>
    </source>
</evidence>
<keyword evidence="1" id="KW-0812">Transmembrane</keyword>
<dbReference type="Proteomes" id="UP000013781">
    <property type="component" value="Unassembled WGS sequence"/>
</dbReference>
<keyword evidence="1" id="KW-0472">Membrane</keyword>
<accession>R2SV74</accession>
<dbReference type="HOGENOM" id="CLU_661805_0_0_9"/>
<feature type="transmembrane region" description="Helical" evidence="1">
    <location>
        <begin position="212"/>
        <end position="232"/>
    </location>
</feature>
<evidence type="ECO:0000256" key="1">
    <source>
        <dbReference type="SAM" id="Phobius"/>
    </source>
</evidence>
<reference evidence="4 6" key="2">
    <citation type="submission" date="2013-03" db="EMBL/GenBank/DDBJ databases">
        <title>The Genome Sequence of Enterococcus moraviensis BAA-383 (PacBio/Illumina hybrid assembly).</title>
        <authorList>
            <consortium name="The Broad Institute Genomics Platform"/>
            <consortium name="The Broad Institute Genome Sequencing Center for Infectious Disease"/>
            <person name="Earl A."/>
            <person name="Russ C."/>
            <person name="Gilmore M."/>
            <person name="Surin D."/>
            <person name="Walker B."/>
            <person name="Young S."/>
            <person name="Zeng Q."/>
            <person name="Gargeya S."/>
            <person name="Fitzgerald M."/>
            <person name="Haas B."/>
            <person name="Abouelleil A."/>
            <person name="Allen A.W."/>
            <person name="Alvarado L."/>
            <person name="Arachchi H.M."/>
            <person name="Berlin A.M."/>
            <person name="Chapman S.B."/>
            <person name="Gainer-Dewar J."/>
            <person name="Goldberg J."/>
            <person name="Griggs A."/>
            <person name="Gujja S."/>
            <person name="Hansen M."/>
            <person name="Howarth C."/>
            <person name="Imamovic A."/>
            <person name="Ireland A."/>
            <person name="Larimer J."/>
            <person name="McCowan C."/>
            <person name="Murphy C."/>
            <person name="Pearson M."/>
            <person name="Poon T.W."/>
            <person name="Priest M."/>
            <person name="Roberts A."/>
            <person name="Saif S."/>
            <person name="Shea T."/>
            <person name="Sisk P."/>
            <person name="Sykes S."/>
            <person name="Wortman J."/>
            <person name="Nusbaum C."/>
            <person name="Birren B."/>
        </authorList>
    </citation>
    <scope>NUCLEOTIDE SEQUENCE [LARGE SCALE GENOMIC DNA]</scope>
    <source>
        <strain evidence="4 6">ATCC BAA-383</strain>
    </source>
</reference>
<protein>
    <recommendedName>
        <fullName evidence="2">Acyltransferase 3 domain-containing protein</fullName>
    </recommendedName>
</protein>
<gene>
    <name evidence="4" type="ORF">I586_01985</name>
    <name evidence="3" type="ORF">UAY_01917</name>
</gene>
<dbReference type="PATRIC" id="fig|1158609.3.peg.1866"/>
<dbReference type="RefSeq" id="WP_010765287.1">
    <property type="nucleotide sequence ID" value="NZ_ASWB01000002.1"/>
</dbReference>
<dbReference type="AlphaFoldDB" id="R2SV74"/>
<feature type="domain" description="Acyltransferase 3" evidence="2">
    <location>
        <begin position="12"/>
        <end position="301"/>
    </location>
</feature>
<feature type="transmembrane region" description="Helical" evidence="1">
    <location>
        <begin position="160"/>
        <end position="179"/>
    </location>
</feature>
<dbReference type="OrthoDB" id="9816377at2"/>
<keyword evidence="6" id="KW-1185">Reference proteome</keyword>